<keyword evidence="5" id="KW-1185">Reference proteome</keyword>
<dbReference type="Proteomes" id="UP001152797">
    <property type="component" value="Unassembled WGS sequence"/>
</dbReference>
<dbReference type="PANTHER" id="PTHR45622:SF70">
    <property type="entry name" value="SECRETION-REGULATING GUANINE NUCLEOTIDE EXCHANGE FACTOR"/>
    <property type="match status" value="1"/>
</dbReference>
<gene>
    <name evidence="3" type="ORF">C1SCF055_LOCUS23734</name>
</gene>
<dbReference type="OrthoDB" id="5981550at2759"/>
<accession>A0A9P1CTT1</accession>
<dbReference type="EMBL" id="CAMXCT010002324">
    <property type="protein sequence ID" value="CAI3997345.1"/>
    <property type="molecule type" value="Genomic_DNA"/>
</dbReference>
<dbReference type="InterPro" id="IPR000408">
    <property type="entry name" value="Reg_chr_condens"/>
</dbReference>
<feature type="repeat" description="RCC1" evidence="2">
    <location>
        <begin position="91"/>
        <end position="131"/>
    </location>
</feature>
<dbReference type="EMBL" id="CAMXCT020002324">
    <property type="protein sequence ID" value="CAL1150720.1"/>
    <property type="molecule type" value="Genomic_DNA"/>
</dbReference>
<protein>
    <submittedName>
        <fullName evidence="4">Ubiquitin-like domain-containing protein</fullName>
    </submittedName>
</protein>
<dbReference type="Gene3D" id="2.130.10.30">
    <property type="entry name" value="Regulator of chromosome condensation 1/beta-lactamase-inhibitor protein II"/>
    <property type="match status" value="1"/>
</dbReference>
<proteinExistence type="predicted"/>
<evidence type="ECO:0000313" key="4">
    <source>
        <dbReference type="EMBL" id="CAL4784657.1"/>
    </source>
</evidence>
<dbReference type="PROSITE" id="PS50012">
    <property type="entry name" value="RCC1_3"/>
    <property type="match status" value="1"/>
</dbReference>
<sequence>MEVLWSVDGTDGTNINNATFHRWRLPRSLQSVIQWSSVTAMWWLSGHLGAVGDIPPIPPLLLRTGPRAPERFSYTQVSTGRYHTMLLRSDGHAVACGSNDSGRCSIPRLALNMSYSQVSAGQNHTMLLRSDGNAVACGCNVFGQCNIPPLEEGIYMDLLRPISAGGFQTVLLRSDDRVVACGRNHSGQCAIPVLKPESVSVGDCISLGTDLVLQLGVKYVDNNAFTLICSSLAGEEKLGSKVRYSELAMEMQKRIATALKIGIFGLSKLRVVLPDGQLLSSIYDEHTGATRRTIGHGLKPPLPLSELLIVQRKCLAITDKLDALMECAAAGCLAKSTVGGGSSCLGACLGTAGVQRSCAECLGEGVACAVKSCESSCYPGRENFYAAQCGRCLQQHRCRTCTDQGTIDGSTKSVSSGDVPGAVYAQLADLASKTGAWEAARAQGFCFEDQIKLKKCGTECAEASSRSPRAQCVTRCLRREGMQFGCASCFGDKVDCTMKNCLDNCVTSANGLSCRRCVQQKCGTCHQAKDMDPDTFYGAVLHAAIAYRNRRNQTEIFP</sequence>
<dbReference type="InterPro" id="IPR051709">
    <property type="entry name" value="Ub-ligase/GTPase-reg"/>
</dbReference>
<evidence type="ECO:0000313" key="3">
    <source>
        <dbReference type="EMBL" id="CAI3997345.1"/>
    </source>
</evidence>
<evidence type="ECO:0000256" key="1">
    <source>
        <dbReference type="ARBA" id="ARBA00022737"/>
    </source>
</evidence>
<dbReference type="SUPFAM" id="SSF50985">
    <property type="entry name" value="RCC1/BLIP-II"/>
    <property type="match status" value="1"/>
</dbReference>
<evidence type="ECO:0000313" key="5">
    <source>
        <dbReference type="Proteomes" id="UP001152797"/>
    </source>
</evidence>
<name>A0A9P1CTT1_9DINO</name>
<dbReference type="InterPro" id="IPR009091">
    <property type="entry name" value="RCC1/BLIP-II"/>
</dbReference>
<reference evidence="4 5" key="2">
    <citation type="submission" date="2024-05" db="EMBL/GenBank/DDBJ databases">
        <authorList>
            <person name="Chen Y."/>
            <person name="Shah S."/>
            <person name="Dougan E. K."/>
            <person name="Thang M."/>
            <person name="Chan C."/>
        </authorList>
    </citation>
    <scope>NUCLEOTIDE SEQUENCE [LARGE SCALE GENOMIC DNA]</scope>
</reference>
<dbReference type="Pfam" id="PF13540">
    <property type="entry name" value="RCC1_2"/>
    <property type="match status" value="3"/>
</dbReference>
<dbReference type="PANTHER" id="PTHR45622">
    <property type="entry name" value="UBIQUITIN-PROTEIN LIGASE E3A-RELATED"/>
    <property type="match status" value="1"/>
</dbReference>
<comment type="caution">
    <text evidence="3">The sequence shown here is derived from an EMBL/GenBank/DDBJ whole genome shotgun (WGS) entry which is preliminary data.</text>
</comment>
<organism evidence="3">
    <name type="scientific">Cladocopium goreaui</name>
    <dbReference type="NCBI Taxonomy" id="2562237"/>
    <lineage>
        <taxon>Eukaryota</taxon>
        <taxon>Sar</taxon>
        <taxon>Alveolata</taxon>
        <taxon>Dinophyceae</taxon>
        <taxon>Suessiales</taxon>
        <taxon>Symbiodiniaceae</taxon>
        <taxon>Cladocopium</taxon>
    </lineage>
</organism>
<dbReference type="AlphaFoldDB" id="A0A9P1CTT1"/>
<reference evidence="3" key="1">
    <citation type="submission" date="2022-10" db="EMBL/GenBank/DDBJ databases">
        <authorList>
            <person name="Chen Y."/>
            <person name="Dougan E. K."/>
            <person name="Chan C."/>
            <person name="Rhodes N."/>
            <person name="Thang M."/>
        </authorList>
    </citation>
    <scope>NUCLEOTIDE SEQUENCE</scope>
</reference>
<dbReference type="PROSITE" id="PS00626">
    <property type="entry name" value="RCC1_2"/>
    <property type="match status" value="1"/>
</dbReference>
<dbReference type="EMBL" id="CAMXCT030002324">
    <property type="protein sequence ID" value="CAL4784657.1"/>
    <property type="molecule type" value="Genomic_DNA"/>
</dbReference>
<keyword evidence="1" id="KW-0677">Repeat</keyword>
<dbReference type="GO" id="GO:0005737">
    <property type="term" value="C:cytoplasm"/>
    <property type="evidence" value="ECO:0007669"/>
    <property type="project" value="TreeGrafter"/>
</dbReference>
<evidence type="ECO:0000256" key="2">
    <source>
        <dbReference type="PROSITE-ProRule" id="PRU00235"/>
    </source>
</evidence>